<evidence type="ECO:0000256" key="2">
    <source>
        <dbReference type="ARBA" id="ARBA00023043"/>
    </source>
</evidence>
<dbReference type="GO" id="GO:0004842">
    <property type="term" value="F:ubiquitin-protein transferase activity"/>
    <property type="evidence" value="ECO:0007669"/>
    <property type="project" value="TreeGrafter"/>
</dbReference>
<keyword evidence="1" id="KW-0677">Repeat</keyword>
<reference evidence="4" key="1">
    <citation type="submission" date="2014-05" db="EMBL/GenBank/DDBJ databases">
        <title>The transcriptome of the halophilic microalga Tetraselmis sp. GSL018 isolated from the Great Salt Lake, Utah.</title>
        <authorList>
            <person name="Jinkerson R.E."/>
            <person name="D'Adamo S."/>
            <person name="Posewitz M.C."/>
        </authorList>
    </citation>
    <scope>NUCLEOTIDE SEQUENCE</scope>
    <source>
        <strain evidence="4">GSL018</strain>
    </source>
</reference>
<proteinExistence type="predicted"/>
<dbReference type="Gene3D" id="1.25.40.20">
    <property type="entry name" value="Ankyrin repeat-containing domain"/>
    <property type="match status" value="2"/>
</dbReference>
<feature type="repeat" description="ANK" evidence="3">
    <location>
        <begin position="108"/>
        <end position="140"/>
    </location>
</feature>
<dbReference type="SMART" id="SM00248">
    <property type="entry name" value="ANK"/>
    <property type="match status" value="4"/>
</dbReference>
<evidence type="ECO:0000256" key="3">
    <source>
        <dbReference type="PROSITE-ProRule" id="PRU00023"/>
    </source>
</evidence>
<dbReference type="InterPro" id="IPR002110">
    <property type="entry name" value="Ankyrin_rpt"/>
</dbReference>
<dbReference type="PROSITE" id="PS50297">
    <property type="entry name" value="ANK_REP_REGION"/>
    <property type="match status" value="3"/>
</dbReference>
<dbReference type="EMBL" id="GBEZ01001946">
    <property type="protein sequence ID" value="JAC83071.1"/>
    <property type="molecule type" value="Transcribed_RNA"/>
</dbReference>
<dbReference type="Pfam" id="PF12796">
    <property type="entry name" value="Ank_2"/>
    <property type="match status" value="1"/>
</dbReference>
<gene>
    <name evidence="4" type="ORF">TSPGSL018_4241</name>
</gene>
<organism evidence="4">
    <name type="scientific">Tetraselmis sp. GSL018</name>
    <dbReference type="NCBI Taxonomy" id="582737"/>
    <lineage>
        <taxon>Eukaryota</taxon>
        <taxon>Viridiplantae</taxon>
        <taxon>Chlorophyta</taxon>
        <taxon>core chlorophytes</taxon>
        <taxon>Chlorodendrophyceae</taxon>
        <taxon>Chlorodendrales</taxon>
        <taxon>Chlorodendraceae</taxon>
        <taxon>Tetraselmis</taxon>
    </lineage>
</organism>
<name>A0A061SK30_9CHLO</name>
<dbReference type="PANTHER" id="PTHR24171:SF8">
    <property type="entry name" value="BRCA1-ASSOCIATED RING DOMAIN PROTEIN 1"/>
    <property type="match status" value="1"/>
</dbReference>
<feature type="repeat" description="ANK" evidence="3">
    <location>
        <begin position="9"/>
        <end position="41"/>
    </location>
</feature>
<keyword evidence="2 3" id="KW-0040">ANK repeat</keyword>
<evidence type="ECO:0000313" key="4">
    <source>
        <dbReference type="EMBL" id="JAC83071.1"/>
    </source>
</evidence>
<dbReference type="PANTHER" id="PTHR24171">
    <property type="entry name" value="ANKYRIN REPEAT DOMAIN-CONTAINING PROTEIN 39-RELATED"/>
    <property type="match status" value="1"/>
</dbReference>
<dbReference type="SUPFAM" id="SSF48403">
    <property type="entry name" value="Ankyrin repeat"/>
    <property type="match status" value="1"/>
</dbReference>
<dbReference type="InterPro" id="IPR036770">
    <property type="entry name" value="Ankyrin_rpt-contain_sf"/>
</dbReference>
<feature type="repeat" description="ANK" evidence="3">
    <location>
        <begin position="75"/>
        <end position="107"/>
    </location>
</feature>
<evidence type="ECO:0000256" key="1">
    <source>
        <dbReference type="ARBA" id="ARBA00022737"/>
    </source>
</evidence>
<dbReference type="GO" id="GO:0085020">
    <property type="term" value="P:protein K6-linked ubiquitination"/>
    <property type="evidence" value="ECO:0007669"/>
    <property type="project" value="TreeGrafter"/>
</dbReference>
<dbReference type="PROSITE" id="PS50088">
    <property type="entry name" value="ANK_REPEAT"/>
    <property type="match status" value="4"/>
</dbReference>
<feature type="repeat" description="ANK" evidence="3">
    <location>
        <begin position="42"/>
        <end position="74"/>
    </location>
</feature>
<dbReference type="AlphaFoldDB" id="A0A061SK30"/>
<dbReference type="Pfam" id="PF00023">
    <property type="entry name" value="Ank"/>
    <property type="match status" value="1"/>
</dbReference>
<accession>A0A061SK30</accession>
<protein>
    <submittedName>
        <fullName evidence="4">Ankyrin repeat family protein</fullName>
    </submittedName>
</protein>
<sequence length="355" mass="38139">MSNTKFSGRKLAEFHQAAKDGHNETVIRLIGEGIEIDAKDKLRRTPLHMAAWAGQLQTVKTLIAAGCQVTAGAQDDMNALHFACMKNHLEVARVLLNSGLHVNSKTRKGANALHLAAAAGHLELVEFLLKRKANPLAKNKRGQTAADLAQGDEIRRILEESAAAVQQHSRPAAATAGSGVLALAHDLLDNSLDGLGANLAGSVLRYLVHVGSVFGCGCLLFPDVPHALHLGEELFGPAERRVRRPFRDPDHLEHAPELIFGDAFVPAQLDTGEDGCGKAVESSLVHGPVHEPPLKVIGERAPQAIPQRASLARRGTPCSACFLGSRTPESAQLHPKQLDKLELGKLYDQGRKARF</sequence>